<evidence type="ECO:0000313" key="7">
    <source>
        <dbReference type="EMBL" id="KAJ9693032.1"/>
    </source>
</evidence>
<evidence type="ECO:0000313" key="8">
    <source>
        <dbReference type="Proteomes" id="UP001168098"/>
    </source>
</evidence>
<accession>A0AA38ZPZ5</accession>
<organism evidence="7 8">
    <name type="scientific">Vitis rotundifolia</name>
    <name type="common">Muscadine grape</name>
    <dbReference type="NCBI Taxonomy" id="103349"/>
    <lineage>
        <taxon>Eukaryota</taxon>
        <taxon>Viridiplantae</taxon>
        <taxon>Streptophyta</taxon>
        <taxon>Embryophyta</taxon>
        <taxon>Tracheophyta</taxon>
        <taxon>Spermatophyta</taxon>
        <taxon>Magnoliopsida</taxon>
        <taxon>eudicotyledons</taxon>
        <taxon>Gunneridae</taxon>
        <taxon>Pentapetalae</taxon>
        <taxon>rosids</taxon>
        <taxon>Vitales</taxon>
        <taxon>Vitaceae</taxon>
        <taxon>Viteae</taxon>
        <taxon>Vitis</taxon>
    </lineage>
</organism>
<sequence>MEEKVVKIWLDDLSNLAYDVGDILDDLATQALGRQLMAVTQPSTSKSLIPSCCTSFTPSAITFNDDMRSKTGNITAKSAKPREILPTTSFVDEPIVYGRETEKAAILDSLLHHHERSDDAVRVIAVIGMGGVGKTTLAQFAYNHYKVKSHFDVRVWVCVSDEFDVVGVTRTILQ</sequence>
<evidence type="ECO:0000256" key="2">
    <source>
        <dbReference type="ARBA" id="ARBA00022741"/>
    </source>
</evidence>
<gene>
    <name evidence="7" type="ORF">PVL29_011946</name>
</gene>
<dbReference type="PANTHER" id="PTHR36766">
    <property type="entry name" value="PLANT BROAD-SPECTRUM MILDEW RESISTANCE PROTEIN RPW8"/>
    <property type="match status" value="1"/>
</dbReference>
<dbReference type="InterPro" id="IPR027417">
    <property type="entry name" value="P-loop_NTPase"/>
</dbReference>
<evidence type="ECO:0000256" key="1">
    <source>
        <dbReference type="ARBA" id="ARBA00022737"/>
    </source>
</evidence>
<keyword evidence="3" id="KW-0611">Plant defense</keyword>
<dbReference type="GO" id="GO:0006952">
    <property type="term" value="P:defense response"/>
    <property type="evidence" value="ECO:0007669"/>
    <property type="project" value="UniProtKB-KW"/>
</dbReference>
<dbReference type="PANTHER" id="PTHR36766:SF51">
    <property type="entry name" value="DISEASE RESISTANCE RPP13-LIKE PROTEIN 1"/>
    <property type="match status" value="1"/>
</dbReference>
<protein>
    <submittedName>
        <fullName evidence="7">Uncharacterized protein</fullName>
    </submittedName>
</protein>
<keyword evidence="2" id="KW-0547">Nucleotide-binding</keyword>
<evidence type="ECO:0000256" key="4">
    <source>
        <dbReference type="ARBA" id="ARBA00022840"/>
    </source>
</evidence>
<keyword evidence="8" id="KW-1185">Reference proteome</keyword>
<dbReference type="Gene3D" id="3.40.50.300">
    <property type="entry name" value="P-loop containing nucleotide triphosphate hydrolases"/>
    <property type="match status" value="1"/>
</dbReference>
<name>A0AA38ZPZ5_VITRO</name>
<feature type="domain" description="Disease resistance N-terminal" evidence="6">
    <location>
        <begin position="2"/>
        <end position="43"/>
    </location>
</feature>
<dbReference type="Pfam" id="PF00931">
    <property type="entry name" value="NB-ARC"/>
    <property type="match status" value="1"/>
</dbReference>
<dbReference type="EMBL" id="JARBHA010000009">
    <property type="protein sequence ID" value="KAJ9693032.1"/>
    <property type="molecule type" value="Genomic_DNA"/>
</dbReference>
<dbReference type="Gene3D" id="1.20.5.4130">
    <property type="match status" value="1"/>
</dbReference>
<dbReference type="InterPro" id="IPR002182">
    <property type="entry name" value="NB-ARC"/>
</dbReference>
<evidence type="ECO:0000259" key="6">
    <source>
        <dbReference type="Pfam" id="PF18052"/>
    </source>
</evidence>
<keyword evidence="4" id="KW-0067">ATP-binding</keyword>
<evidence type="ECO:0000259" key="5">
    <source>
        <dbReference type="Pfam" id="PF00931"/>
    </source>
</evidence>
<dbReference type="Proteomes" id="UP001168098">
    <property type="component" value="Unassembled WGS sequence"/>
</dbReference>
<proteinExistence type="predicted"/>
<dbReference type="InterPro" id="IPR041118">
    <property type="entry name" value="Rx_N"/>
</dbReference>
<evidence type="ECO:0000256" key="3">
    <source>
        <dbReference type="ARBA" id="ARBA00022821"/>
    </source>
</evidence>
<dbReference type="Pfam" id="PF18052">
    <property type="entry name" value="Rx_N"/>
    <property type="match status" value="1"/>
</dbReference>
<dbReference type="GO" id="GO:0005524">
    <property type="term" value="F:ATP binding"/>
    <property type="evidence" value="ECO:0007669"/>
    <property type="project" value="UniProtKB-KW"/>
</dbReference>
<keyword evidence="1" id="KW-0677">Repeat</keyword>
<dbReference type="AlphaFoldDB" id="A0AA38ZPZ5"/>
<dbReference type="SUPFAM" id="SSF52540">
    <property type="entry name" value="P-loop containing nucleoside triphosphate hydrolases"/>
    <property type="match status" value="1"/>
</dbReference>
<feature type="domain" description="NB-ARC" evidence="5">
    <location>
        <begin position="100"/>
        <end position="174"/>
    </location>
</feature>
<reference evidence="7 8" key="1">
    <citation type="journal article" date="2023" name="BMC Biotechnol.">
        <title>Vitis rotundifolia cv Carlos genome sequencing.</title>
        <authorList>
            <person name="Huff M."/>
            <person name="Hulse-Kemp A."/>
            <person name="Scheffler B."/>
            <person name="Youngblood R."/>
            <person name="Simpson S."/>
            <person name="Babiker E."/>
            <person name="Staton M."/>
        </authorList>
    </citation>
    <scope>NUCLEOTIDE SEQUENCE [LARGE SCALE GENOMIC DNA]</scope>
    <source>
        <tissue evidence="7">Leaf</tissue>
    </source>
</reference>
<dbReference type="GO" id="GO:0043531">
    <property type="term" value="F:ADP binding"/>
    <property type="evidence" value="ECO:0007669"/>
    <property type="project" value="InterPro"/>
</dbReference>
<comment type="caution">
    <text evidence="7">The sequence shown here is derived from an EMBL/GenBank/DDBJ whole genome shotgun (WGS) entry which is preliminary data.</text>
</comment>